<proteinExistence type="predicted"/>
<keyword evidence="2" id="KW-1185">Reference proteome</keyword>
<evidence type="ECO:0000313" key="1">
    <source>
        <dbReference type="EMBL" id="OMJ72631.1"/>
    </source>
</evidence>
<dbReference type="Proteomes" id="UP000187209">
    <property type="component" value="Unassembled WGS sequence"/>
</dbReference>
<evidence type="ECO:0000313" key="2">
    <source>
        <dbReference type="Proteomes" id="UP000187209"/>
    </source>
</evidence>
<name>A0A1R2B785_9CILI</name>
<gene>
    <name evidence="1" type="ORF">SteCoe_28886</name>
</gene>
<protein>
    <submittedName>
        <fullName evidence="1">Uncharacterized protein</fullName>
    </submittedName>
</protein>
<dbReference type="AlphaFoldDB" id="A0A1R2B785"/>
<reference evidence="1 2" key="1">
    <citation type="submission" date="2016-11" db="EMBL/GenBank/DDBJ databases">
        <title>The macronuclear genome of Stentor coeruleus: a giant cell with tiny introns.</title>
        <authorList>
            <person name="Slabodnick M."/>
            <person name="Ruby J.G."/>
            <person name="Reiff S.B."/>
            <person name="Swart E.C."/>
            <person name="Gosai S."/>
            <person name="Prabakaran S."/>
            <person name="Witkowska E."/>
            <person name="Larue G.E."/>
            <person name="Fisher S."/>
            <person name="Freeman R.M."/>
            <person name="Gunawardena J."/>
            <person name="Chu W."/>
            <person name="Stover N.A."/>
            <person name="Gregory B.D."/>
            <person name="Nowacki M."/>
            <person name="Derisi J."/>
            <person name="Roy S.W."/>
            <person name="Marshall W.F."/>
            <person name="Sood P."/>
        </authorList>
    </citation>
    <scope>NUCLEOTIDE SEQUENCE [LARGE SCALE GENOMIC DNA]</scope>
    <source>
        <strain evidence="1">WM001</strain>
    </source>
</reference>
<comment type="caution">
    <text evidence="1">The sequence shown here is derived from an EMBL/GenBank/DDBJ whole genome shotgun (WGS) entry which is preliminary data.</text>
</comment>
<sequence>MSRNSTPSPKKNPYLASKSDNYLTSFTYIPNRAYQLNLHTFRSSEKDPKRSTPKDAMPEFVREYVKGPISTSTIIHARSSFNHNRSVSYNYNQTCKPEIKQESAPYSGIPHLSYKDFKNNHAKVHLGDKYYIPQAIQLTKRSKIILHSSKPITINPNAYHSRKNSAYQKHSSIERKIETNETNGDLRSTLAPSMTYGEKILKLKAIVGKSVP</sequence>
<organism evidence="1 2">
    <name type="scientific">Stentor coeruleus</name>
    <dbReference type="NCBI Taxonomy" id="5963"/>
    <lineage>
        <taxon>Eukaryota</taxon>
        <taxon>Sar</taxon>
        <taxon>Alveolata</taxon>
        <taxon>Ciliophora</taxon>
        <taxon>Postciliodesmatophora</taxon>
        <taxon>Heterotrichea</taxon>
        <taxon>Heterotrichida</taxon>
        <taxon>Stentoridae</taxon>
        <taxon>Stentor</taxon>
    </lineage>
</organism>
<accession>A0A1R2B785</accession>
<dbReference type="EMBL" id="MPUH01000885">
    <property type="protein sequence ID" value="OMJ72631.1"/>
    <property type="molecule type" value="Genomic_DNA"/>
</dbReference>